<dbReference type="PANTHER" id="PTHR46919">
    <property type="entry name" value="ZINC FINGER, C3HC4 TYPE (RING FINGER) FAMILY PROTEIN"/>
    <property type="match status" value="1"/>
</dbReference>
<dbReference type="AlphaFoldDB" id="A0AAV9S209"/>
<sequence>MDPISRDTLVLHAVDLNSKVIDHLLACYPCIPTTDGQLQYIRKLVNPSGRVACLFEPEEGRLLGGTKQDFCSPKRIQRLLDLGMAVDGKLHTSSLLYYNDTVFEVKRLKEGLDDKLLLLEKLSECHLGNDIFEQHRLVKRLPQKLQPNMLSQITEEKVVESNVQLCELGNSCEFSGWFDKHLSSEPFKHGLVYLLREQTEGKITQEEATDVCEKTFGSIQIVCCKSLKTVLWLGQEPLHKTARETDVFVKQEQQGLTLFLKHSDDMAPKVINKVNMILTKGINALLDHRIASLHLPVVGQLLMCDDLQDVQQTLADNNIRDSVITKKTTLNPPDPGTDIPDEWHDSLDMCFLNNFEEGEYVGYSTNNTYIYAVIVEELPGHSGRCSWKYKIDIGEDEPVEVSHLDLHQFKRGKTVKPKGITYTSSMELVVKNVSPSSQPSPSSLPTSLDEAKREIDKCLAEIWTLPEEERKKAIQRLYLRWHPDKNLDCQFLATEACEYLLNRIAELSKGKGITAVEKALIAAEYKRNGEHTTSSSISATAARVSRYHPQLRDLPQIVDDLKSLGVDAKKTQYPNCHPYPHIPNERFRSENGVLAVNKAFELLNKVGVYVN</sequence>
<dbReference type="EMBL" id="JAHHUM010001005">
    <property type="protein sequence ID" value="KAK5615093.1"/>
    <property type="molecule type" value="Genomic_DNA"/>
</dbReference>
<dbReference type="Proteomes" id="UP001311232">
    <property type="component" value="Unassembled WGS sequence"/>
</dbReference>
<dbReference type="InterPro" id="IPR036869">
    <property type="entry name" value="J_dom_sf"/>
</dbReference>
<proteinExistence type="predicted"/>
<dbReference type="SUPFAM" id="SSF81593">
    <property type="entry name" value="Nucleotidyltransferase substrate binding subunit/domain"/>
    <property type="match status" value="1"/>
</dbReference>
<dbReference type="PANTHER" id="PTHR46919:SF2">
    <property type="entry name" value="SACSIN"/>
    <property type="match status" value="1"/>
</dbReference>
<organism evidence="1 2">
    <name type="scientific">Crenichthys baileyi</name>
    <name type="common">White River springfish</name>
    <dbReference type="NCBI Taxonomy" id="28760"/>
    <lineage>
        <taxon>Eukaryota</taxon>
        <taxon>Metazoa</taxon>
        <taxon>Chordata</taxon>
        <taxon>Craniata</taxon>
        <taxon>Vertebrata</taxon>
        <taxon>Euteleostomi</taxon>
        <taxon>Actinopterygii</taxon>
        <taxon>Neopterygii</taxon>
        <taxon>Teleostei</taxon>
        <taxon>Neoteleostei</taxon>
        <taxon>Acanthomorphata</taxon>
        <taxon>Ovalentaria</taxon>
        <taxon>Atherinomorphae</taxon>
        <taxon>Cyprinodontiformes</taxon>
        <taxon>Goodeidae</taxon>
        <taxon>Crenichthys</taxon>
    </lineage>
</organism>
<comment type="caution">
    <text evidence="1">The sequence shown here is derived from an EMBL/GenBank/DDBJ whole genome shotgun (WGS) entry which is preliminary data.</text>
</comment>
<reference evidence="1 2" key="1">
    <citation type="submission" date="2021-06" db="EMBL/GenBank/DDBJ databases">
        <authorList>
            <person name="Palmer J.M."/>
        </authorList>
    </citation>
    <scope>NUCLEOTIDE SEQUENCE [LARGE SCALE GENOMIC DNA]</scope>
    <source>
        <strain evidence="1 2">MEX-2019</strain>
        <tissue evidence="1">Muscle</tissue>
    </source>
</reference>
<gene>
    <name evidence="1" type="ORF">CRENBAI_005777</name>
</gene>
<evidence type="ECO:0008006" key="3">
    <source>
        <dbReference type="Google" id="ProtNLM"/>
    </source>
</evidence>
<evidence type="ECO:0000313" key="2">
    <source>
        <dbReference type="Proteomes" id="UP001311232"/>
    </source>
</evidence>
<dbReference type="Gene3D" id="1.10.287.110">
    <property type="entry name" value="DnaJ domain"/>
    <property type="match status" value="1"/>
</dbReference>
<protein>
    <recommendedName>
        <fullName evidence="3">HEPN domain-containing protein</fullName>
    </recommendedName>
</protein>
<keyword evidence="2" id="KW-1185">Reference proteome</keyword>
<dbReference type="Gene3D" id="1.20.120.330">
    <property type="entry name" value="Nucleotidyltransferases domain 2"/>
    <property type="match status" value="1"/>
</dbReference>
<evidence type="ECO:0000313" key="1">
    <source>
        <dbReference type="EMBL" id="KAK5615093.1"/>
    </source>
</evidence>
<accession>A0AAV9S209</accession>
<dbReference type="SUPFAM" id="SSF46565">
    <property type="entry name" value="Chaperone J-domain"/>
    <property type="match status" value="1"/>
</dbReference>
<name>A0AAV9S209_9TELE</name>